<dbReference type="Proteomes" id="UP000008068">
    <property type="component" value="Unassembled WGS sequence"/>
</dbReference>
<organism evidence="3">
    <name type="scientific">Caenorhabditis brenneri</name>
    <name type="common">Nematode worm</name>
    <dbReference type="NCBI Taxonomy" id="135651"/>
    <lineage>
        <taxon>Eukaryota</taxon>
        <taxon>Metazoa</taxon>
        <taxon>Ecdysozoa</taxon>
        <taxon>Nematoda</taxon>
        <taxon>Chromadorea</taxon>
        <taxon>Rhabditida</taxon>
        <taxon>Rhabditina</taxon>
        <taxon>Rhabditomorpha</taxon>
        <taxon>Rhabditoidea</taxon>
        <taxon>Rhabditidae</taxon>
        <taxon>Peloderinae</taxon>
        <taxon>Caenorhabditis</taxon>
    </lineage>
</organism>
<evidence type="ECO:0000313" key="2">
    <source>
        <dbReference type="EMBL" id="EGT52213.1"/>
    </source>
</evidence>
<keyword evidence="3" id="KW-1185">Reference proteome</keyword>
<reference evidence="3" key="1">
    <citation type="submission" date="2011-07" db="EMBL/GenBank/DDBJ databases">
        <authorList>
            <consortium name="Caenorhabditis brenneri Sequencing and Analysis Consortium"/>
            <person name="Wilson R.K."/>
        </authorList>
    </citation>
    <scope>NUCLEOTIDE SEQUENCE [LARGE SCALE GENOMIC DNA]</scope>
    <source>
        <strain evidence="3">PB2801</strain>
    </source>
</reference>
<name>G0MEI3_CAEBE</name>
<dbReference type="HOGENOM" id="CLU_503651_0_0_1"/>
<dbReference type="AlphaFoldDB" id="G0MEI3"/>
<evidence type="ECO:0000256" key="1">
    <source>
        <dbReference type="SAM" id="MobiDB-lite"/>
    </source>
</evidence>
<dbReference type="FunCoup" id="G0MEI3">
    <property type="interactions" value="1101"/>
</dbReference>
<feature type="region of interest" description="Disordered" evidence="1">
    <location>
        <begin position="1"/>
        <end position="102"/>
    </location>
</feature>
<dbReference type="eggNOG" id="ENOG502TIQC">
    <property type="taxonomic scope" value="Eukaryota"/>
</dbReference>
<evidence type="ECO:0000313" key="3">
    <source>
        <dbReference type="Proteomes" id="UP000008068"/>
    </source>
</evidence>
<proteinExistence type="predicted"/>
<sequence>MNHENVKLSDLIPDQLPARIPIPDRYSPIRHYDDSDHESENKKSPSSVDEGDAEEWKRGDEESSSQVAKAGSVLTEKHNNVISQKRRILSGKEAAEHSRKRWADNNERCKREVDNDSGVDASLSIEKEDRRVYINSPEQEVYRAEEQAQDREIDPTSRTTHGVVNVELIRYDQARTLYENGLLLIERYQNSKKAKRSAKRSAMCRIAQQSGNPKAVLNYEENEKENESMDETIDDPEETSMMDLEEITEDENDFQGEEAEEEIVEEEDDEVVQAIVQEHHKDCMEAVEKLIFPENTNDPAHDYFISFLGEKVQLLEVILNKYQTFQDTMDLDPSNALEHWSRERLSQDEHNSRFTRWDAAMANAVLKQTIDEMNLYKTNAYVFRKQNKQEYCATRAMKIERIIHEPLKHDKTVFCALQFGLNDIAEKKTSTKDRLLFQKSILAYKRLKKDFLKKKLRSVNRALKKQDISWKIEKEELFAMCGEDYRLPRGKIFCRLILNIAELFVYYVYDKKFQFGMQGNWDAKKLFKGVPFNEDGSRFLL</sequence>
<dbReference type="OrthoDB" id="5877806at2759"/>
<gene>
    <name evidence="2" type="ORF">CAEBREN_23549</name>
</gene>
<feature type="compositionally biased region" description="Basic and acidic residues" evidence="1">
    <location>
        <begin position="30"/>
        <end position="43"/>
    </location>
</feature>
<dbReference type="InParanoid" id="G0MEI3"/>
<feature type="compositionally biased region" description="Basic and acidic residues" evidence="1">
    <location>
        <begin position="93"/>
        <end position="102"/>
    </location>
</feature>
<accession>G0MEI3</accession>
<dbReference type="EMBL" id="GL379791">
    <property type="protein sequence ID" value="EGT52213.1"/>
    <property type="molecule type" value="Genomic_DNA"/>
</dbReference>
<protein>
    <submittedName>
        <fullName evidence="2">Uncharacterized protein</fullName>
    </submittedName>
</protein>